<dbReference type="Gene3D" id="3.20.20.100">
    <property type="entry name" value="NADP-dependent oxidoreductase domain"/>
    <property type="match status" value="1"/>
</dbReference>
<sequence>MTIPDIRLSASVTIPQVGFGVFQIPDEETTAAVETAIEAGYRHIDTAAIYRNERGVGQALTSSGIARGDIFVTSKLWPDDFAAADVRPALEKSLSLLGTDYLDLYLLHWPVPGRGAYVGAWEEVLKAREEGLIREAGVSNFTPELLSDLIERTGVTPAINQVKLDPTLQQPALRAYHDEHGIVTEAYSPLAQGEVLGSEPITTIAQAHGVTPAQVVLRWHIQHGTVVIPKSVTPERIASNLDLFGFELSADEVALIDAMDAGDAVWQTPLTFLN</sequence>
<dbReference type="AlphaFoldDB" id="A0A542ZWK9"/>
<dbReference type="EMBL" id="VFOS01000001">
    <property type="protein sequence ID" value="TQL64745.1"/>
    <property type="molecule type" value="Genomic_DNA"/>
</dbReference>
<name>A0A542ZWK9_RARFA</name>
<dbReference type="PANTHER" id="PTHR43827:SF3">
    <property type="entry name" value="NADP-DEPENDENT OXIDOREDUCTASE DOMAIN-CONTAINING PROTEIN"/>
    <property type="match status" value="1"/>
</dbReference>
<evidence type="ECO:0000313" key="9">
    <source>
        <dbReference type="Proteomes" id="UP000315389"/>
    </source>
</evidence>
<feature type="binding site" evidence="5">
    <location>
        <position position="108"/>
    </location>
    <ligand>
        <name>substrate</name>
    </ligand>
</feature>
<dbReference type="Proteomes" id="UP000315389">
    <property type="component" value="Unassembled WGS sequence"/>
</dbReference>
<evidence type="ECO:0000256" key="6">
    <source>
        <dbReference type="PIRSR" id="PIRSR000097-3"/>
    </source>
</evidence>
<gene>
    <name evidence="8" type="ORF">FB461_1256</name>
</gene>
<dbReference type="PROSITE" id="PS00063">
    <property type="entry name" value="ALDOKETO_REDUCTASE_3"/>
    <property type="match status" value="1"/>
</dbReference>
<evidence type="ECO:0000256" key="4">
    <source>
        <dbReference type="PIRSR" id="PIRSR000097-1"/>
    </source>
</evidence>
<evidence type="ECO:0000259" key="7">
    <source>
        <dbReference type="Pfam" id="PF00248"/>
    </source>
</evidence>
<organism evidence="8 9">
    <name type="scientific">Rarobacter faecitabidus</name>
    <dbReference type="NCBI Taxonomy" id="13243"/>
    <lineage>
        <taxon>Bacteria</taxon>
        <taxon>Bacillati</taxon>
        <taxon>Actinomycetota</taxon>
        <taxon>Actinomycetes</taxon>
        <taxon>Micrococcales</taxon>
        <taxon>Rarobacteraceae</taxon>
        <taxon>Rarobacter</taxon>
    </lineage>
</organism>
<dbReference type="GO" id="GO:0016616">
    <property type="term" value="F:oxidoreductase activity, acting on the CH-OH group of donors, NAD or NADP as acceptor"/>
    <property type="evidence" value="ECO:0007669"/>
    <property type="project" value="UniProtKB-ARBA"/>
</dbReference>
<dbReference type="PANTHER" id="PTHR43827">
    <property type="entry name" value="2,5-DIKETO-D-GLUCONIC ACID REDUCTASE"/>
    <property type="match status" value="1"/>
</dbReference>
<reference evidence="8 9" key="1">
    <citation type="submission" date="2019-06" db="EMBL/GenBank/DDBJ databases">
        <title>Sequencing the genomes of 1000 actinobacteria strains.</title>
        <authorList>
            <person name="Klenk H.-P."/>
        </authorList>
    </citation>
    <scope>NUCLEOTIDE SEQUENCE [LARGE SCALE GENOMIC DNA]</scope>
    <source>
        <strain evidence="8 9">DSM 4813</strain>
    </source>
</reference>
<feature type="active site" description="Proton donor" evidence="4">
    <location>
        <position position="50"/>
    </location>
</feature>
<dbReference type="InterPro" id="IPR023210">
    <property type="entry name" value="NADP_OxRdtase_dom"/>
</dbReference>
<evidence type="ECO:0000256" key="5">
    <source>
        <dbReference type="PIRSR" id="PIRSR000097-2"/>
    </source>
</evidence>
<dbReference type="InterPro" id="IPR020471">
    <property type="entry name" value="AKR"/>
</dbReference>
<evidence type="ECO:0000256" key="3">
    <source>
        <dbReference type="ARBA" id="ARBA00023002"/>
    </source>
</evidence>
<evidence type="ECO:0000256" key="2">
    <source>
        <dbReference type="ARBA" id="ARBA00022857"/>
    </source>
</evidence>
<dbReference type="FunFam" id="3.20.20.100:FF:000015">
    <property type="entry name" value="Oxidoreductase, aldo/keto reductase family"/>
    <property type="match status" value="1"/>
</dbReference>
<comment type="caution">
    <text evidence="8">The sequence shown here is derived from an EMBL/GenBank/DDBJ whole genome shotgun (WGS) entry which is preliminary data.</text>
</comment>
<dbReference type="InterPro" id="IPR018170">
    <property type="entry name" value="Aldo/ket_reductase_CS"/>
</dbReference>
<dbReference type="PIRSF" id="PIRSF000097">
    <property type="entry name" value="AKR"/>
    <property type="match status" value="1"/>
</dbReference>
<comment type="similarity">
    <text evidence="1">Belongs to the aldo/keto reductase family.</text>
</comment>
<dbReference type="Pfam" id="PF00248">
    <property type="entry name" value="Aldo_ket_red"/>
    <property type="match status" value="1"/>
</dbReference>
<feature type="domain" description="NADP-dependent oxidoreductase" evidence="7">
    <location>
        <begin position="23"/>
        <end position="260"/>
    </location>
</feature>
<evidence type="ECO:0000313" key="8">
    <source>
        <dbReference type="EMBL" id="TQL64745.1"/>
    </source>
</evidence>
<keyword evidence="3" id="KW-0560">Oxidoreductase</keyword>
<accession>A0A542ZWK9</accession>
<proteinExistence type="inferred from homology"/>
<feature type="site" description="Lowers pKa of active site Tyr" evidence="6">
    <location>
        <position position="75"/>
    </location>
</feature>
<evidence type="ECO:0000256" key="1">
    <source>
        <dbReference type="ARBA" id="ARBA00007905"/>
    </source>
</evidence>
<dbReference type="CDD" id="cd19071">
    <property type="entry name" value="AKR_AKR1-5-like"/>
    <property type="match status" value="1"/>
</dbReference>
<dbReference type="RefSeq" id="WP_211349845.1">
    <property type="nucleotide sequence ID" value="NZ_BAAASV010000001.1"/>
</dbReference>
<protein>
    <submittedName>
        <fullName evidence="8">2,5-diketo-D-gluconate reductase A</fullName>
    </submittedName>
</protein>
<dbReference type="SUPFAM" id="SSF51430">
    <property type="entry name" value="NAD(P)-linked oxidoreductase"/>
    <property type="match status" value="1"/>
</dbReference>
<dbReference type="PROSITE" id="PS00798">
    <property type="entry name" value="ALDOKETO_REDUCTASE_1"/>
    <property type="match status" value="1"/>
</dbReference>
<dbReference type="PRINTS" id="PR00069">
    <property type="entry name" value="ALDKETRDTASE"/>
</dbReference>
<keyword evidence="2" id="KW-0521">NADP</keyword>
<keyword evidence="9" id="KW-1185">Reference proteome</keyword>
<dbReference type="InterPro" id="IPR036812">
    <property type="entry name" value="NAD(P)_OxRdtase_dom_sf"/>
</dbReference>